<feature type="compositionally biased region" description="Basic and acidic residues" evidence="1">
    <location>
        <begin position="124"/>
        <end position="140"/>
    </location>
</feature>
<evidence type="ECO:0000313" key="3">
    <source>
        <dbReference type="Proteomes" id="UP000197024"/>
    </source>
</evidence>
<protein>
    <submittedName>
        <fullName evidence="2">Uncharacterized protein</fullName>
    </submittedName>
</protein>
<feature type="region of interest" description="Disordered" evidence="1">
    <location>
        <begin position="121"/>
        <end position="140"/>
    </location>
</feature>
<evidence type="ECO:0000256" key="1">
    <source>
        <dbReference type="SAM" id="MobiDB-lite"/>
    </source>
</evidence>
<proteinExistence type="predicted"/>
<gene>
    <name evidence="2" type="ORF">CD943_06265</name>
</gene>
<name>A0A1Z3LWD6_BREDI</name>
<dbReference type="AlphaFoldDB" id="A0A1Z3LWD6"/>
<sequence>MKNQFELNCPIHGAQLKRAKCRCCNALYMSAYMRQRRRRDPVAALLERARERAARLGLPFNLHRRDVVVPPVCPVLGVPLATSSQRSSGSPSLDRIRPALGYVRGNVRVISDRANRLKGACTQERARERARSAPPPRRPDLEKIAAYIEREELLAEVRRKAAQGGRVGAEWEKVAIFLDKAFVAADWVRKDQKT</sequence>
<reference evidence="2 3" key="2">
    <citation type="submission" date="2017-06" db="EMBL/GenBank/DDBJ databases">
        <authorList>
            <person name="Kim H.J."/>
            <person name="Triplett B.A."/>
        </authorList>
    </citation>
    <scope>NUCLEOTIDE SEQUENCE [LARGE SCALE GENOMIC DNA]</scope>
    <source>
        <strain evidence="2 3">BZC3</strain>
    </source>
</reference>
<accession>A0A1Z3LWD6</accession>
<dbReference type="EMBL" id="CP021995">
    <property type="protein sequence ID" value="ASD26532.1"/>
    <property type="molecule type" value="Genomic_DNA"/>
</dbReference>
<evidence type="ECO:0000313" key="2">
    <source>
        <dbReference type="EMBL" id="ASD26532.1"/>
    </source>
</evidence>
<reference evidence="2 3" key="1">
    <citation type="submission" date="2017-06" db="EMBL/GenBank/DDBJ databases">
        <title>Biodegradation of gentamicin by bacterial consortia AMQD4 in synthetic medium and raw gentamicin sewage.</title>
        <authorList>
            <person name="Chang H."/>
            <person name="Feng Y."/>
            <person name="Li Z."/>
            <person name="Xue J."/>
            <person name="Cheng D."/>
        </authorList>
    </citation>
    <scope>NUCLEOTIDE SEQUENCE [LARGE SCALE GENOMIC DNA]</scope>
    <source>
        <strain evidence="2 3">BZC3</strain>
    </source>
</reference>
<dbReference type="Proteomes" id="UP000197024">
    <property type="component" value="Chromosome"/>
</dbReference>
<organism evidence="2 3">
    <name type="scientific">Brevundimonas diminuta</name>
    <name type="common">Pseudomonas diminuta</name>
    <dbReference type="NCBI Taxonomy" id="293"/>
    <lineage>
        <taxon>Bacteria</taxon>
        <taxon>Pseudomonadati</taxon>
        <taxon>Pseudomonadota</taxon>
        <taxon>Alphaproteobacteria</taxon>
        <taxon>Caulobacterales</taxon>
        <taxon>Caulobacteraceae</taxon>
        <taxon>Brevundimonas</taxon>
    </lineage>
</organism>